<evidence type="ECO:0000256" key="3">
    <source>
        <dbReference type="ARBA" id="ARBA00023235"/>
    </source>
</evidence>
<accession>A0A4S8KZX9</accession>
<dbReference type="Gene3D" id="3.40.50.300">
    <property type="entry name" value="P-loop containing nucleotide triphosphate hydrolases"/>
    <property type="match status" value="2"/>
</dbReference>
<dbReference type="PROSITE" id="PS51192">
    <property type="entry name" value="HELICASE_ATP_BIND_1"/>
    <property type="match status" value="1"/>
</dbReference>
<proteinExistence type="inferred from homology"/>
<dbReference type="GO" id="GO:0006281">
    <property type="term" value="P:DNA repair"/>
    <property type="evidence" value="ECO:0007669"/>
    <property type="project" value="TreeGrafter"/>
</dbReference>
<dbReference type="PANTHER" id="PTHR13710:SF105">
    <property type="entry name" value="ATP-DEPENDENT DNA HELICASE Q1"/>
    <property type="match status" value="1"/>
</dbReference>
<feature type="non-terminal residue" evidence="7">
    <location>
        <position position="171"/>
    </location>
</feature>
<organism evidence="7 8">
    <name type="scientific">Dendrothele bispora (strain CBS 962.96)</name>
    <dbReference type="NCBI Taxonomy" id="1314807"/>
    <lineage>
        <taxon>Eukaryota</taxon>
        <taxon>Fungi</taxon>
        <taxon>Dikarya</taxon>
        <taxon>Basidiomycota</taxon>
        <taxon>Agaricomycotina</taxon>
        <taxon>Agaricomycetes</taxon>
        <taxon>Agaricomycetidae</taxon>
        <taxon>Agaricales</taxon>
        <taxon>Agaricales incertae sedis</taxon>
        <taxon>Dendrothele</taxon>
    </lineage>
</organism>
<dbReference type="InterPro" id="IPR027417">
    <property type="entry name" value="P-loop_NTPase"/>
</dbReference>
<comment type="similarity">
    <text evidence="1">Belongs to the helicase family. RecQ subfamily.</text>
</comment>
<dbReference type="Proteomes" id="UP000297245">
    <property type="component" value="Unassembled WGS sequence"/>
</dbReference>
<dbReference type="GO" id="GO:0043138">
    <property type="term" value="F:3'-5' DNA helicase activity"/>
    <property type="evidence" value="ECO:0007669"/>
    <property type="project" value="UniProtKB-EC"/>
</dbReference>
<evidence type="ECO:0000256" key="2">
    <source>
        <dbReference type="ARBA" id="ARBA00023125"/>
    </source>
</evidence>
<dbReference type="InterPro" id="IPR011545">
    <property type="entry name" value="DEAD/DEAH_box_helicase_dom"/>
</dbReference>
<dbReference type="GO" id="GO:0003677">
    <property type="term" value="F:DNA binding"/>
    <property type="evidence" value="ECO:0007669"/>
    <property type="project" value="UniProtKB-KW"/>
</dbReference>
<keyword evidence="3" id="KW-0413">Isomerase</keyword>
<dbReference type="EMBL" id="ML179789">
    <property type="protein sequence ID" value="THU81657.1"/>
    <property type="molecule type" value="Genomic_DNA"/>
</dbReference>
<dbReference type="SUPFAM" id="SSF52540">
    <property type="entry name" value="P-loop containing nucleoside triphosphate hydrolases"/>
    <property type="match status" value="1"/>
</dbReference>
<gene>
    <name evidence="7" type="ORF">K435DRAFT_569363</name>
</gene>
<dbReference type="GO" id="GO:0005524">
    <property type="term" value="F:ATP binding"/>
    <property type="evidence" value="ECO:0007669"/>
    <property type="project" value="InterPro"/>
</dbReference>
<dbReference type="GO" id="GO:0005694">
    <property type="term" value="C:chromosome"/>
    <property type="evidence" value="ECO:0007669"/>
    <property type="project" value="TreeGrafter"/>
</dbReference>
<reference evidence="7 8" key="1">
    <citation type="journal article" date="2019" name="Nat. Ecol. Evol.">
        <title>Megaphylogeny resolves global patterns of mushroom evolution.</title>
        <authorList>
            <person name="Varga T."/>
            <person name="Krizsan K."/>
            <person name="Foldi C."/>
            <person name="Dima B."/>
            <person name="Sanchez-Garcia M."/>
            <person name="Sanchez-Ramirez S."/>
            <person name="Szollosi G.J."/>
            <person name="Szarkandi J.G."/>
            <person name="Papp V."/>
            <person name="Albert L."/>
            <person name="Andreopoulos W."/>
            <person name="Angelini C."/>
            <person name="Antonin V."/>
            <person name="Barry K.W."/>
            <person name="Bougher N.L."/>
            <person name="Buchanan P."/>
            <person name="Buyck B."/>
            <person name="Bense V."/>
            <person name="Catcheside P."/>
            <person name="Chovatia M."/>
            <person name="Cooper J."/>
            <person name="Damon W."/>
            <person name="Desjardin D."/>
            <person name="Finy P."/>
            <person name="Geml J."/>
            <person name="Haridas S."/>
            <person name="Hughes K."/>
            <person name="Justo A."/>
            <person name="Karasinski D."/>
            <person name="Kautmanova I."/>
            <person name="Kiss B."/>
            <person name="Kocsube S."/>
            <person name="Kotiranta H."/>
            <person name="LaButti K.M."/>
            <person name="Lechner B.E."/>
            <person name="Liimatainen K."/>
            <person name="Lipzen A."/>
            <person name="Lukacs Z."/>
            <person name="Mihaltcheva S."/>
            <person name="Morgado L.N."/>
            <person name="Niskanen T."/>
            <person name="Noordeloos M.E."/>
            <person name="Ohm R.A."/>
            <person name="Ortiz-Santana B."/>
            <person name="Ovrebo C."/>
            <person name="Racz N."/>
            <person name="Riley R."/>
            <person name="Savchenko A."/>
            <person name="Shiryaev A."/>
            <person name="Soop K."/>
            <person name="Spirin V."/>
            <person name="Szebenyi C."/>
            <person name="Tomsovsky M."/>
            <person name="Tulloss R.E."/>
            <person name="Uehling J."/>
            <person name="Grigoriev I.V."/>
            <person name="Vagvolgyi C."/>
            <person name="Papp T."/>
            <person name="Martin F.M."/>
            <person name="Miettinen O."/>
            <person name="Hibbett D.S."/>
            <person name="Nagy L.G."/>
        </authorList>
    </citation>
    <scope>NUCLEOTIDE SEQUENCE [LARGE SCALE GENOMIC DNA]</scope>
    <source>
        <strain evidence="7 8">CBS 962.96</strain>
    </source>
</reference>
<protein>
    <recommendedName>
        <fullName evidence="5">DNA 3'-5' helicase</fullName>
        <ecNumber evidence="5">5.6.2.4</ecNumber>
    </recommendedName>
</protein>
<dbReference type="GO" id="GO:0005737">
    <property type="term" value="C:cytoplasm"/>
    <property type="evidence" value="ECO:0007669"/>
    <property type="project" value="TreeGrafter"/>
</dbReference>
<dbReference type="InterPro" id="IPR014001">
    <property type="entry name" value="Helicase_ATP-bd"/>
</dbReference>
<dbReference type="GO" id="GO:0009378">
    <property type="term" value="F:four-way junction helicase activity"/>
    <property type="evidence" value="ECO:0007669"/>
    <property type="project" value="TreeGrafter"/>
</dbReference>
<dbReference type="SMART" id="SM00487">
    <property type="entry name" value="DEXDc"/>
    <property type="match status" value="1"/>
</dbReference>
<dbReference type="AlphaFoldDB" id="A0A4S8KZX9"/>
<evidence type="ECO:0000313" key="8">
    <source>
        <dbReference type="Proteomes" id="UP000297245"/>
    </source>
</evidence>
<evidence type="ECO:0000256" key="5">
    <source>
        <dbReference type="ARBA" id="ARBA00034808"/>
    </source>
</evidence>
<dbReference type="OrthoDB" id="10261556at2759"/>
<evidence type="ECO:0000313" key="7">
    <source>
        <dbReference type="EMBL" id="THU81657.1"/>
    </source>
</evidence>
<keyword evidence="8" id="KW-1185">Reference proteome</keyword>
<comment type="catalytic activity">
    <reaction evidence="4">
        <text>Couples ATP hydrolysis with the unwinding of duplex DNA by translocating in the 3'-5' direction.</text>
        <dbReference type="EC" id="5.6.2.4"/>
    </reaction>
</comment>
<evidence type="ECO:0000256" key="4">
    <source>
        <dbReference type="ARBA" id="ARBA00034617"/>
    </source>
</evidence>
<dbReference type="PANTHER" id="PTHR13710">
    <property type="entry name" value="DNA HELICASE RECQ FAMILY MEMBER"/>
    <property type="match status" value="1"/>
</dbReference>
<feature type="domain" description="Helicase ATP-binding" evidence="6">
    <location>
        <begin position="21"/>
        <end position="171"/>
    </location>
</feature>
<sequence>VRELVYKKTGKRACLWQIKTALALYHGKDVVGVARTGAGKTLSFWIPLLMALEDGLKKTAVVVTPLNLLGKQNAIQLNGGDIVSGKYDVVIINPELMTEEPCKSIWTNPKFTSMLMFGNDEGHCVSQWGRTFRNHYLNIGIIRYIVSNSIPFFVASATLPRTILKDVTELL</sequence>
<dbReference type="GO" id="GO:0016787">
    <property type="term" value="F:hydrolase activity"/>
    <property type="evidence" value="ECO:0007669"/>
    <property type="project" value="UniProtKB-KW"/>
</dbReference>
<keyword evidence="2" id="KW-0238">DNA-binding</keyword>
<evidence type="ECO:0000259" key="6">
    <source>
        <dbReference type="PROSITE" id="PS51192"/>
    </source>
</evidence>
<dbReference type="GO" id="GO:0006310">
    <property type="term" value="P:DNA recombination"/>
    <property type="evidence" value="ECO:0007669"/>
    <property type="project" value="TreeGrafter"/>
</dbReference>
<dbReference type="Pfam" id="PF00270">
    <property type="entry name" value="DEAD"/>
    <property type="match status" value="1"/>
</dbReference>
<dbReference type="EC" id="5.6.2.4" evidence="5"/>
<keyword evidence="7" id="KW-0378">Hydrolase</keyword>
<feature type="non-terminal residue" evidence="7">
    <location>
        <position position="1"/>
    </location>
</feature>
<evidence type="ECO:0000256" key="1">
    <source>
        <dbReference type="ARBA" id="ARBA00005446"/>
    </source>
</evidence>
<name>A0A4S8KZX9_DENBC</name>